<dbReference type="SUPFAM" id="SSF52540">
    <property type="entry name" value="P-loop containing nucleoside triphosphate hydrolases"/>
    <property type="match status" value="1"/>
</dbReference>
<gene>
    <name evidence="1" type="ORF">LCGC14_0645260</name>
</gene>
<dbReference type="EMBL" id="LAZR01001179">
    <property type="protein sequence ID" value="KKN49185.1"/>
    <property type="molecule type" value="Genomic_DNA"/>
</dbReference>
<proteinExistence type="predicted"/>
<accession>A0A0F9QXX3</accession>
<evidence type="ECO:0000313" key="1">
    <source>
        <dbReference type="EMBL" id="KKN49185.1"/>
    </source>
</evidence>
<dbReference type="Pfam" id="PF13469">
    <property type="entry name" value="Sulfotransfer_3"/>
    <property type="match status" value="1"/>
</dbReference>
<evidence type="ECO:0008006" key="2">
    <source>
        <dbReference type="Google" id="ProtNLM"/>
    </source>
</evidence>
<comment type="caution">
    <text evidence="1">The sequence shown here is derived from an EMBL/GenBank/DDBJ whole genome shotgun (WGS) entry which is preliminary data.</text>
</comment>
<organism evidence="1">
    <name type="scientific">marine sediment metagenome</name>
    <dbReference type="NCBI Taxonomy" id="412755"/>
    <lineage>
        <taxon>unclassified sequences</taxon>
        <taxon>metagenomes</taxon>
        <taxon>ecological metagenomes</taxon>
    </lineage>
</organism>
<protein>
    <recommendedName>
        <fullName evidence="2">Sulfotransferase domain-containing protein</fullName>
    </recommendedName>
</protein>
<name>A0A0F9QXX3_9ZZZZ</name>
<sequence length="216" mass="24450">MNTVVVLGMHRSGTSLVAKILHTIGISMGQEFLDADDANLGGYWEDIDFLWINKGILEASGGSWRSIPKHDKLEYCAKKFKNIVTKTIAKKNKLANGNSWGWKDPRTCLTISLYHEQLTNPKYIHVIRNKSDICSSLQRVHSEGSWSELAQDYEECIQAFAKYYNFDILDVHFEDLLRVGTTHSTIKSIISFTNGDISQINTAKRAINPSKLFHTV</sequence>
<dbReference type="Gene3D" id="3.40.50.300">
    <property type="entry name" value="P-loop containing nucleotide triphosphate hydrolases"/>
    <property type="match status" value="1"/>
</dbReference>
<reference evidence="1" key="1">
    <citation type="journal article" date="2015" name="Nature">
        <title>Complex archaea that bridge the gap between prokaryotes and eukaryotes.</title>
        <authorList>
            <person name="Spang A."/>
            <person name="Saw J.H."/>
            <person name="Jorgensen S.L."/>
            <person name="Zaremba-Niedzwiedzka K."/>
            <person name="Martijn J."/>
            <person name="Lind A.E."/>
            <person name="van Eijk R."/>
            <person name="Schleper C."/>
            <person name="Guy L."/>
            <person name="Ettema T.J."/>
        </authorList>
    </citation>
    <scope>NUCLEOTIDE SEQUENCE</scope>
</reference>
<dbReference type="InterPro" id="IPR027417">
    <property type="entry name" value="P-loop_NTPase"/>
</dbReference>
<dbReference type="AlphaFoldDB" id="A0A0F9QXX3"/>